<keyword evidence="4" id="KW-1185">Reference proteome</keyword>
<evidence type="ECO:0000259" key="2">
    <source>
        <dbReference type="PROSITE" id="PS51464"/>
    </source>
</evidence>
<dbReference type="STRING" id="985053.VMUT_1470"/>
<dbReference type="GO" id="GO:0097367">
    <property type="term" value="F:carbohydrate derivative binding"/>
    <property type="evidence" value="ECO:0007669"/>
    <property type="project" value="InterPro"/>
</dbReference>
<proteinExistence type="predicted"/>
<dbReference type="PROSITE" id="PS51464">
    <property type="entry name" value="SIS"/>
    <property type="match status" value="2"/>
</dbReference>
<dbReference type="GO" id="GO:0006002">
    <property type="term" value="P:fructose 6-phosphate metabolic process"/>
    <property type="evidence" value="ECO:0007669"/>
    <property type="project" value="TreeGrafter"/>
</dbReference>
<accession>F0QT86</accession>
<dbReference type="InterPro" id="IPR001347">
    <property type="entry name" value="SIS_dom"/>
</dbReference>
<dbReference type="GO" id="GO:0006047">
    <property type="term" value="P:UDP-N-acetylglucosamine metabolic process"/>
    <property type="evidence" value="ECO:0007669"/>
    <property type="project" value="TreeGrafter"/>
</dbReference>
<sequence>MLIGRSVNALQLEYLKDAALMISKARNIIITGSGTSYHAALIGRHYLRALADAKADVIPAGEFLYEGLDMVEPGTLIIAISQSGESADIIRAVRMAKRRGAAILGIINRLGSTLMRESNVYLPVSTGPEMAVPATKTFTATLSVLLQLSAVIPNRLSEFQAKILEVSKLLTSRVDSIRDNVKNIAEEIKDSGNAYVISGGPLGYPLALETALKLKEAAHMHAEAYNFREFKHGPMTLITSKFPVIAIMPCGEMNNDMEPVIVESWHRGATTIIISSKYRHKIGDFMISLNGDFDELIMPIIYAPIIQLLAYELGVAKGIDVDNPPHITKVVTT</sequence>
<dbReference type="KEGG" id="vmo:VMUT_1470"/>
<keyword evidence="3" id="KW-0315">Glutamine amidotransferase</keyword>
<dbReference type="GO" id="GO:0006487">
    <property type="term" value="P:protein N-linked glycosylation"/>
    <property type="evidence" value="ECO:0007669"/>
    <property type="project" value="TreeGrafter"/>
</dbReference>
<dbReference type="InterPro" id="IPR046348">
    <property type="entry name" value="SIS_dom_sf"/>
</dbReference>
<dbReference type="eggNOG" id="arCOG00057">
    <property type="taxonomic scope" value="Archaea"/>
</dbReference>
<dbReference type="Pfam" id="PF01380">
    <property type="entry name" value="SIS"/>
    <property type="match status" value="2"/>
</dbReference>
<evidence type="ECO:0000256" key="1">
    <source>
        <dbReference type="ARBA" id="ARBA00022737"/>
    </source>
</evidence>
<dbReference type="SUPFAM" id="SSF53697">
    <property type="entry name" value="SIS domain"/>
    <property type="match status" value="1"/>
</dbReference>
<dbReference type="HOGENOM" id="CLU_012520_2_0_2"/>
<dbReference type="InterPro" id="IPR035490">
    <property type="entry name" value="GlmS/FrlB_SIS"/>
</dbReference>
<protein>
    <submittedName>
        <fullName evidence="3">Glutamine amidotransferase class-II</fullName>
    </submittedName>
</protein>
<dbReference type="PANTHER" id="PTHR10937:SF0">
    <property type="entry name" value="GLUTAMINE--FRUCTOSE-6-PHOSPHATE TRANSAMINASE (ISOMERIZING)"/>
    <property type="match status" value="1"/>
</dbReference>
<dbReference type="AlphaFoldDB" id="F0QT86"/>
<dbReference type="EMBL" id="CP002529">
    <property type="protein sequence ID" value="ADY01675.1"/>
    <property type="molecule type" value="Genomic_DNA"/>
</dbReference>
<evidence type="ECO:0000313" key="3">
    <source>
        <dbReference type="EMBL" id="ADY01675.1"/>
    </source>
</evidence>
<organism evidence="3 4">
    <name type="scientific">Vulcanisaeta moutnovskia (strain 768-28)</name>
    <dbReference type="NCBI Taxonomy" id="985053"/>
    <lineage>
        <taxon>Archaea</taxon>
        <taxon>Thermoproteota</taxon>
        <taxon>Thermoprotei</taxon>
        <taxon>Thermoproteales</taxon>
        <taxon>Thermoproteaceae</taxon>
        <taxon>Vulcanisaeta</taxon>
    </lineage>
</organism>
<gene>
    <name evidence="3" type="ordered locus">VMUT_1470</name>
</gene>
<dbReference type="PANTHER" id="PTHR10937">
    <property type="entry name" value="GLUCOSAMINE--FRUCTOSE-6-PHOSPHATE AMINOTRANSFERASE, ISOMERIZING"/>
    <property type="match status" value="1"/>
</dbReference>
<feature type="domain" description="SIS" evidence="2">
    <location>
        <begin position="184"/>
        <end position="324"/>
    </location>
</feature>
<dbReference type="Proteomes" id="UP000007485">
    <property type="component" value="Chromosome"/>
</dbReference>
<name>F0QT86_VULM7</name>
<dbReference type="Gene3D" id="3.40.50.10490">
    <property type="entry name" value="Glucose-6-phosphate isomerase like protein, domain 1"/>
    <property type="match status" value="2"/>
</dbReference>
<reference evidence="3 4" key="1">
    <citation type="journal article" date="2011" name="J. Bacteriol.">
        <title>Complete genome sequence of 'Vulcanisaeta moutnovskia' strain 768-28, a novel member of the hyperthermophilic crenarchaeal genus vulcanisaeta.</title>
        <authorList>
            <person name="Gumerov V.M."/>
            <person name="Mardanov A.V."/>
            <person name="Beletsky A.V."/>
            <person name="Prokofeva M.I."/>
            <person name="Bonch-Osmolovskaya E.A."/>
            <person name="Ravin N.V."/>
            <person name="Skryabin K.G."/>
        </authorList>
    </citation>
    <scope>NUCLEOTIDE SEQUENCE [LARGE SCALE GENOMIC DNA]</scope>
    <source>
        <strain evidence="3 4">768-28</strain>
    </source>
</reference>
<dbReference type="InterPro" id="IPR035466">
    <property type="entry name" value="GlmS/AgaS_SIS"/>
</dbReference>
<evidence type="ECO:0000313" key="4">
    <source>
        <dbReference type="Proteomes" id="UP000007485"/>
    </source>
</evidence>
<dbReference type="CDD" id="cd05009">
    <property type="entry name" value="SIS_GlmS_GlmD_2"/>
    <property type="match status" value="1"/>
</dbReference>
<dbReference type="GO" id="GO:0004360">
    <property type="term" value="F:glutamine-fructose-6-phosphate transaminase (isomerizing) activity"/>
    <property type="evidence" value="ECO:0007669"/>
    <property type="project" value="TreeGrafter"/>
</dbReference>
<dbReference type="CDD" id="cd05008">
    <property type="entry name" value="SIS_GlmS_GlmD_1"/>
    <property type="match status" value="1"/>
</dbReference>
<feature type="domain" description="SIS" evidence="2">
    <location>
        <begin position="18"/>
        <end position="158"/>
    </location>
</feature>
<keyword evidence="1" id="KW-0677">Repeat</keyword>